<organism evidence="7 8">
    <name type="scientific">Blyttiomyces helicus</name>
    <dbReference type="NCBI Taxonomy" id="388810"/>
    <lineage>
        <taxon>Eukaryota</taxon>
        <taxon>Fungi</taxon>
        <taxon>Fungi incertae sedis</taxon>
        <taxon>Chytridiomycota</taxon>
        <taxon>Chytridiomycota incertae sedis</taxon>
        <taxon>Chytridiomycetes</taxon>
        <taxon>Chytridiomycetes incertae sedis</taxon>
        <taxon>Blyttiomyces</taxon>
    </lineage>
</organism>
<dbReference type="PROSITE" id="PS50071">
    <property type="entry name" value="HOMEOBOX_2"/>
    <property type="match status" value="1"/>
</dbReference>
<feature type="non-terminal residue" evidence="7">
    <location>
        <position position="1"/>
    </location>
</feature>
<accession>A0A4P9WF42</accession>
<keyword evidence="8" id="KW-1185">Reference proteome</keyword>
<evidence type="ECO:0000256" key="3">
    <source>
        <dbReference type="ARBA" id="ARBA00023242"/>
    </source>
</evidence>
<gene>
    <name evidence="7" type="ORF">BDK51DRAFT_1736</name>
</gene>
<dbReference type="Proteomes" id="UP000269721">
    <property type="component" value="Unassembled WGS sequence"/>
</dbReference>
<evidence type="ECO:0000256" key="2">
    <source>
        <dbReference type="ARBA" id="ARBA00023155"/>
    </source>
</evidence>
<dbReference type="InterPro" id="IPR051000">
    <property type="entry name" value="Homeobox_DNA-bind_prot"/>
</dbReference>
<evidence type="ECO:0000259" key="6">
    <source>
        <dbReference type="PROSITE" id="PS50071"/>
    </source>
</evidence>
<evidence type="ECO:0000256" key="4">
    <source>
        <dbReference type="PROSITE-ProRule" id="PRU00108"/>
    </source>
</evidence>
<dbReference type="EMBL" id="KZ995982">
    <property type="protein sequence ID" value="RKO89630.1"/>
    <property type="molecule type" value="Genomic_DNA"/>
</dbReference>
<feature type="domain" description="Homeobox" evidence="6">
    <location>
        <begin position="1"/>
        <end position="54"/>
    </location>
</feature>
<dbReference type="GO" id="GO:0030154">
    <property type="term" value="P:cell differentiation"/>
    <property type="evidence" value="ECO:0007669"/>
    <property type="project" value="TreeGrafter"/>
</dbReference>
<keyword evidence="1 4" id="KW-0238">DNA-binding</keyword>
<dbReference type="GO" id="GO:0000978">
    <property type="term" value="F:RNA polymerase II cis-regulatory region sequence-specific DNA binding"/>
    <property type="evidence" value="ECO:0007669"/>
    <property type="project" value="TreeGrafter"/>
</dbReference>
<dbReference type="OrthoDB" id="6159439at2759"/>
<sequence length="54" mass="6588">RRRTTLDQLRILEAAYRTSNKLNRESRVIISRESGLTVREVQVWYQNRRAKDKR</sequence>
<evidence type="ECO:0000313" key="7">
    <source>
        <dbReference type="EMBL" id="RKO89630.1"/>
    </source>
</evidence>
<dbReference type="PROSITE" id="PS00027">
    <property type="entry name" value="HOMEOBOX_1"/>
    <property type="match status" value="1"/>
</dbReference>
<protein>
    <submittedName>
        <fullName evidence="7">Homeobox domain-containing protein</fullName>
    </submittedName>
</protein>
<keyword evidence="2 4" id="KW-0371">Homeobox</keyword>
<dbReference type="PANTHER" id="PTHR24324:SF9">
    <property type="entry name" value="HOMEOBOX DOMAIN-CONTAINING PROTEIN"/>
    <property type="match status" value="1"/>
</dbReference>
<reference evidence="8" key="1">
    <citation type="journal article" date="2018" name="Nat. Microbiol.">
        <title>Leveraging single-cell genomics to expand the fungal tree of life.</title>
        <authorList>
            <person name="Ahrendt S.R."/>
            <person name="Quandt C.A."/>
            <person name="Ciobanu D."/>
            <person name="Clum A."/>
            <person name="Salamov A."/>
            <person name="Andreopoulos B."/>
            <person name="Cheng J.F."/>
            <person name="Woyke T."/>
            <person name="Pelin A."/>
            <person name="Henrissat B."/>
            <person name="Reynolds N.K."/>
            <person name="Benny G.L."/>
            <person name="Smith M.E."/>
            <person name="James T.Y."/>
            <person name="Grigoriev I.V."/>
        </authorList>
    </citation>
    <scope>NUCLEOTIDE SEQUENCE [LARGE SCALE GENOMIC DNA]</scope>
</reference>
<dbReference type="GO" id="GO:0005634">
    <property type="term" value="C:nucleus"/>
    <property type="evidence" value="ECO:0007669"/>
    <property type="project" value="UniProtKB-SubCell"/>
</dbReference>
<dbReference type="SUPFAM" id="SSF46689">
    <property type="entry name" value="Homeodomain-like"/>
    <property type="match status" value="1"/>
</dbReference>
<evidence type="ECO:0000256" key="5">
    <source>
        <dbReference type="RuleBase" id="RU000682"/>
    </source>
</evidence>
<dbReference type="InterPro" id="IPR017970">
    <property type="entry name" value="Homeobox_CS"/>
</dbReference>
<dbReference type="InterPro" id="IPR001356">
    <property type="entry name" value="HD"/>
</dbReference>
<keyword evidence="3 4" id="KW-0539">Nucleus</keyword>
<dbReference type="SMART" id="SM00389">
    <property type="entry name" value="HOX"/>
    <property type="match status" value="1"/>
</dbReference>
<name>A0A4P9WF42_9FUNG</name>
<dbReference type="Pfam" id="PF00046">
    <property type="entry name" value="Homeodomain"/>
    <property type="match status" value="1"/>
</dbReference>
<dbReference type="AlphaFoldDB" id="A0A4P9WF42"/>
<evidence type="ECO:0000256" key="1">
    <source>
        <dbReference type="ARBA" id="ARBA00023125"/>
    </source>
</evidence>
<feature type="non-terminal residue" evidence="7">
    <location>
        <position position="54"/>
    </location>
</feature>
<proteinExistence type="predicted"/>
<dbReference type="PANTHER" id="PTHR24324">
    <property type="entry name" value="HOMEOBOX PROTEIN HHEX"/>
    <property type="match status" value="1"/>
</dbReference>
<dbReference type="GO" id="GO:0000981">
    <property type="term" value="F:DNA-binding transcription factor activity, RNA polymerase II-specific"/>
    <property type="evidence" value="ECO:0007669"/>
    <property type="project" value="InterPro"/>
</dbReference>
<evidence type="ECO:0000313" key="8">
    <source>
        <dbReference type="Proteomes" id="UP000269721"/>
    </source>
</evidence>
<dbReference type="InterPro" id="IPR009057">
    <property type="entry name" value="Homeodomain-like_sf"/>
</dbReference>
<dbReference type="Gene3D" id="1.10.10.60">
    <property type="entry name" value="Homeodomain-like"/>
    <property type="match status" value="1"/>
</dbReference>
<comment type="subcellular location">
    <subcellularLocation>
        <location evidence="4 5">Nucleus</location>
    </subcellularLocation>
</comment>
<dbReference type="CDD" id="cd00086">
    <property type="entry name" value="homeodomain"/>
    <property type="match status" value="1"/>
</dbReference>